<organism evidence="3 4">
    <name type="scientific">Mucilaginibacter pineti</name>
    <dbReference type="NCBI Taxonomy" id="1391627"/>
    <lineage>
        <taxon>Bacteria</taxon>
        <taxon>Pseudomonadati</taxon>
        <taxon>Bacteroidota</taxon>
        <taxon>Sphingobacteriia</taxon>
        <taxon>Sphingobacteriales</taxon>
        <taxon>Sphingobacteriaceae</taxon>
        <taxon>Mucilaginibacter</taxon>
    </lineage>
</organism>
<evidence type="ECO:0000313" key="3">
    <source>
        <dbReference type="EMBL" id="SDE76969.1"/>
    </source>
</evidence>
<dbReference type="AlphaFoldDB" id="A0A1G7FM85"/>
<evidence type="ECO:0000259" key="2">
    <source>
        <dbReference type="Pfam" id="PF14869"/>
    </source>
</evidence>
<feature type="chain" id="PRO_5011763977" description="DUF4488 domain-containing protein" evidence="1">
    <location>
        <begin position="24"/>
        <end position="140"/>
    </location>
</feature>
<proteinExistence type="predicted"/>
<name>A0A1G7FM85_9SPHI</name>
<dbReference type="OrthoDB" id="672382at2"/>
<evidence type="ECO:0000313" key="4">
    <source>
        <dbReference type="Proteomes" id="UP000199072"/>
    </source>
</evidence>
<gene>
    <name evidence="3" type="ORF">SAMN05216464_109122</name>
</gene>
<dbReference type="EMBL" id="FNAI01000009">
    <property type="protein sequence ID" value="SDE76969.1"/>
    <property type="molecule type" value="Genomic_DNA"/>
</dbReference>
<accession>A0A1G7FM85</accession>
<dbReference type="Gene3D" id="2.40.128.490">
    <property type="entry name" value="Uncharacterised protein PF14869, DUF4488"/>
    <property type="match status" value="1"/>
</dbReference>
<sequence>MKTNLKLIAAFLCLYFVASAAFAQSNKKAFVGIWELSKGSTNGQDLQSAGPGYLKMFNSDGTFANLQIRNTGSVISHSGKYTIDNAQSYTETALYRLEKSDDPLGQGFKINYRFSEDKKQLTLNFTFKDGTAFTEVWRKL</sequence>
<reference evidence="3 4" key="1">
    <citation type="submission" date="2016-10" db="EMBL/GenBank/DDBJ databases">
        <authorList>
            <person name="de Groot N.N."/>
        </authorList>
    </citation>
    <scope>NUCLEOTIDE SEQUENCE [LARGE SCALE GENOMIC DNA]</scope>
    <source>
        <strain evidence="3 4">47C3B</strain>
    </source>
</reference>
<protein>
    <recommendedName>
        <fullName evidence="2">DUF4488 domain-containing protein</fullName>
    </recommendedName>
</protein>
<feature type="signal peptide" evidence="1">
    <location>
        <begin position="1"/>
        <end position="23"/>
    </location>
</feature>
<dbReference type="Proteomes" id="UP000199072">
    <property type="component" value="Unassembled WGS sequence"/>
</dbReference>
<dbReference type="InterPro" id="IPR027991">
    <property type="entry name" value="DUF4488"/>
</dbReference>
<evidence type="ECO:0000256" key="1">
    <source>
        <dbReference type="SAM" id="SignalP"/>
    </source>
</evidence>
<keyword evidence="4" id="KW-1185">Reference proteome</keyword>
<keyword evidence="1" id="KW-0732">Signal</keyword>
<feature type="domain" description="DUF4488" evidence="2">
    <location>
        <begin position="31"/>
        <end position="139"/>
    </location>
</feature>
<dbReference type="RefSeq" id="WP_091151465.1">
    <property type="nucleotide sequence ID" value="NZ_FNAI01000009.1"/>
</dbReference>
<dbReference type="Pfam" id="PF14869">
    <property type="entry name" value="DUF4488"/>
    <property type="match status" value="1"/>
</dbReference>